<dbReference type="AlphaFoldDB" id="A0A916ZX85"/>
<evidence type="ECO:0000256" key="6">
    <source>
        <dbReference type="ARBA" id="ARBA00023136"/>
    </source>
</evidence>
<feature type="transmembrane region" description="Helical" evidence="7">
    <location>
        <begin position="521"/>
        <end position="542"/>
    </location>
</feature>
<keyword evidence="3" id="KW-1003">Cell membrane</keyword>
<dbReference type="GO" id="GO:0005886">
    <property type="term" value="C:plasma membrane"/>
    <property type="evidence" value="ECO:0007669"/>
    <property type="project" value="UniProtKB-SubCell"/>
</dbReference>
<dbReference type="PANTHER" id="PTHR30509">
    <property type="entry name" value="P-HYDROXYBENZOIC ACID EFFLUX PUMP SUBUNIT-RELATED"/>
    <property type="match status" value="1"/>
</dbReference>
<keyword evidence="4 7" id="KW-0812">Transmembrane</keyword>
<accession>A0A916ZX85</accession>
<gene>
    <name evidence="8" type="ORF">GCM10011390_38630</name>
</gene>
<evidence type="ECO:0000256" key="2">
    <source>
        <dbReference type="ARBA" id="ARBA00022448"/>
    </source>
</evidence>
<organism evidence="8 9">
    <name type="scientific">Aureimonas endophytica</name>
    <dbReference type="NCBI Taxonomy" id="2027858"/>
    <lineage>
        <taxon>Bacteria</taxon>
        <taxon>Pseudomonadati</taxon>
        <taxon>Pseudomonadota</taxon>
        <taxon>Alphaproteobacteria</taxon>
        <taxon>Hyphomicrobiales</taxon>
        <taxon>Aurantimonadaceae</taxon>
        <taxon>Aureimonas</taxon>
    </lineage>
</organism>
<feature type="transmembrane region" description="Helical" evidence="7">
    <location>
        <begin position="34"/>
        <end position="54"/>
    </location>
</feature>
<keyword evidence="2" id="KW-0813">Transport</keyword>
<dbReference type="EMBL" id="BMIQ01000007">
    <property type="protein sequence ID" value="GGE15826.1"/>
    <property type="molecule type" value="Genomic_DNA"/>
</dbReference>
<evidence type="ECO:0000313" key="8">
    <source>
        <dbReference type="EMBL" id="GGE15826.1"/>
    </source>
</evidence>
<keyword evidence="6 7" id="KW-0472">Membrane</keyword>
<dbReference type="Proteomes" id="UP000644699">
    <property type="component" value="Unassembled WGS sequence"/>
</dbReference>
<feature type="transmembrane region" description="Helical" evidence="7">
    <location>
        <begin position="156"/>
        <end position="182"/>
    </location>
</feature>
<evidence type="ECO:0000313" key="9">
    <source>
        <dbReference type="Proteomes" id="UP000644699"/>
    </source>
</evidence>
<name>A0A916ZX85_9HYPH</name>
<comment type="subcellular location">
    <subcellularLocation>
        <location evidence="1">Cell membrane</location>
        <topology evidence="1">Multi-pass membrane protein</topology>
    </subcellularLocation>
</comment>
<keyword evidence="9" id="KW-1185">Reference proteome</keyword>
<evidence type="ECO:0000256" key="7">
    <source>
        <dbReference type="SAM" id="Phobius"/>
    </source>
</evidence>
<feature type="transmembrane region" description="Helical" evidence="7">
    <location>
        <begin position="133"/>
        <end position="150"/>
    </location>
</feature>
<feature type="transmembrane region" description="Helical" evidence="7">
    <location>
        <begin position="109"/>
        <end position="126"/>
    </location>
</feature>
<feature type="transmembrane region" description="Helical" evidence="7">
    <location>
        <begin position="85"/>
        <end position="103"/>
    </location>
</feature>
<comment type="caution">
    <text evidence="8">The sequence shown here is derived from an EMBL/GenBank/DDBJ whole genome shotgun (WGS) entry which is preliminary data.</text>
</comment>
<feature type="transmembrane region" description="Helical" evidence="7">
    <location>
        <begin position="469"/>
        <end position="486"/>
    </location>
</feature>
<proteinExistence type="predicted"/>
<reference evidence="8" key="1">
    <citation type="journal article" date="2014" name="Int. J. Syst. Evol. Microbiol.">
        <title>Complete genome sequence of Corynebacterium casei LMG S-19264T (=DSM 44701T), isolated from a smear-ripened cheese.</title>
        <authorList>
            <consortium name="US DOE Joint Genome Institute (JGI-PGF)"/>
            <person name="Walter F."/>
            <person name="Albersmeier A."/>
            <person name="Kalinowski J."/>
            <person name="Ruckert C."/>
        </authorList>
    </citation>
    <scope>NUCLEOTIDE SEQUENCE</scope>
    <source>
        <strain evidence="8">CGMCC 1.15367</strain>
    </source>
</reference>
<keyword evidence="5 7" id="KW-1133">Transmembrane helix</keyword>
<sequence length="706" mass="74564">MTAGDTAARSPSAGMWRRAARRLGRFASPDPARFAYATNIALVTILSLFVAFLFNLQNTYWALISIPFVAQMGSGITIWRSVMRLLGTLVGGVVGIAIVALFAQSPVASLAALALWAFGVGFLARLEMGLDAYAYGTAGLTATVIVFDTGPSADAAYGLMLARITETLIPIGAAFAVLLVVFPQSVRRTLENGLLDARDRVMAIVREAATPAAQPAPADRQAATKALATAYSNLRAFKFERSHRGPDLDRVAAAANALNHVLIAAETLSLVLDHQDEGETPAEPEALLDELRALLGAIPPRFHDAGTALALAGRFRDFVARIDGDATTRLSASQVPAGASDALAVIYAIRRFANTIASFAEAEATVFDPARPAPRRQTIVARYPDYRAAAERGLRPALLLLVLSALWIATASPTLLTVALLSGTFSLVLPTIAPRPALTASGLAIGLGIAAMVPPVLALETVLPYVESFPPYALLIGLTMFVFFYIGSAPGRLIYAFGGSILLAVALRPSNMQVYDPLGLFNALAGLALLPACIAVAFTVIVPEDQGWLRRHLARASRHLLRRAARGRDAKADEFLAQSLDAISDYGGDLDLAEGRNRALLARSRIAVTAGLELYELHRLRRLGHLPPDLAGLVPELGAALVAAAEGRPATTGAEPFRAAETRARAALAAEGAPGPERAATLRFLIGARFLGGLLDHGRLAPEGRA</sequence>
<dbReference type="GO" id="GO:0022857">
    <property type="term" value="F:transmembrane transporter activity"/>
    <property type="evidence" value="ECO:0007669"/>
    <property type="project" value="InterPro"/>
</dbReference>
<feature type="transmembrane region" description="Helical" evidence="7">
    <location>
        <begin position="440"/>
        <end position="457"/>
    </location>
</feature>
<dbReference type="InterPro" id="IPR006726">
    <property type="entry name" value="PHBA_efflux_AaeB/fusaric-R"/>
</dbReference>
<reference evidence="8" key="2">
    <citation type="submission" date="2020-09" db="EMBL/GenBank/DDBJ databases">
        <authorList>
            <person name="Sun Q."/>
            <person name="Zhou Y."/>
        </authorList>
    </citation>
    <scope>NUCLEOTIDE SEQUENCE</scope>
    <source>
        <strain evidence="8">CGMCC 1.15367</strain>
    </source>
</reference>
<evidence type="ECO:0000256" key="3">
    <source>
        <dbReference type="ARBA" id="ARBA00022475"/>
    </source>
</evidence>
<dbReference type="PANTHER" id="PTHR30509:SF9">
    <property type="entry name" value="MULTIDRUG RESISTANCE PROTEIN MDTO"/>
    <property type="match status" value="1"/>
</dbReference>
<evidence type="ECO:0000256" key="4">
    <source>
        <dbReference type="ARBA" id="ARBA00022692"/>
    </source>
</evidence>
<dbReference type="Pfam" id="PF04632">
    <property type="entry name" value="FUSC"/>
    <property type="match status" value="1"/>
</dbReference>
<protein>
    <recommendedName>
        <fullName evidence="10">Membrane protein YccC</fullName>
    </recommendedName>
</protein>
<evidence type="ECO:0000256" key="5">
    <source>
        <dbReference type="ARBA" id="ARBA00022989"/>
    </source>
</evidence>
<evidence type="ECO:0008006" key="10">
    <source>
        <dbReference type="Google" id="ProtNLM"/>
    </source>
</evidence>
<dbReference type="RefSeq" id="WP_188911488.1">
    <property type="nucleotide sequence ID" value="NZ_BMIQ01000007.1"/>
</dbReference>
<evidence type="ECO:0000256" key="1">
    <source>
        <dbReference type="ARBA" id="ARBA00004651"/>
    </source>
</evidence>